<feature type="domain" description="Methyltransferase type 11" evidence="1">
    <location>
        <begin position="66"/>
        <end position="110"/>
    </location>
</feature>
<dbReference type="Proteomes" id="UP000176198">
    <property type="component" value="Unassembled WGS sequence"/>
</dbReference>
<dbReference type="Gene3D" id="3.40.50.150">
    <property type="entry name" value="Vaccinia Virus protein VP39"/>
    <property type="match status" value="1"/>
</dbReference>
<evidence type="ECO:0000313" key="3">
    <source>
        <dbReference type="Proteomes" id="UP000176198"/>
    </source>
</evidence>
<name>A0A1F7WJW0_9BACT</name>
<proteinExistence type="predicted"/>
<evidence type="ECO:0000259" key="1">
    <source>
        <dbReference type="Pfam" id="PF08241"/>
    </source>
</evidence>
<dbReference type="GO" id="GO:0008757">
    <property type="term" value="F:S-adenosylmethionine-dependent methyltransferase activity"/>
    <property type="evidence" value="ECO:0007669"/>
    <property type="project" value="InterPro"/>
</dbReference>
<sequence>MGVSTKPREKMISSLLIAFDAYERNKKVASLLKKDETVLDVGGGVTGIKLFTENPVKTLDMGEADITADARRLSIAPGSFDVVTCVDVLEHIPKKDRRSFIESIYKIAKKRLIIAAPFKSPKHSEAEKRLLAELIKKGKRVAFLEEHVKLGLSEVKEALIGKGAKVFYSGDFRFSNFLFKLQIYESGVVLFDKLLLILKWKLNILTNIFLYPFWFYNTPSEYSNRFYVVIQKK</sequence>
<gene>
    <name evidence="2" type="ORF">A2115_03435</name>
</gene>
<dbReference type="Pfam" id="PF08241">
    <property type="entry name" value="Methyltransf_11"/>
    <property type="match status" value="1"/>
</dbReference>
<reference evidence="2 3" key="1">
    <citation type="journal article" date="2016" name="Nat. Commun.">
        <title>Thousands of microbial genomes shed light on interconnected biogeochemical processes in an aquifer system.</title>
        <authorList>
            <person name="Anantharaman K."/>
            <person name="Brown C.T."/>
            <person name="Hug L.A."/>
            <person name="Sharon I."/>
            <person name="Castelle C.J."/>
            <person name="Probst A.J."/>
            <person name="Thomas B.C."/>
            <person name="Singh A."/>
            <person name="Wilkins M.J."/>
            <person name="Karaoz U."/>
            <person name="Brodie E.L."/>
            <person name="Williams K.H."/>
            <person name="Hubbard S.S."/>
            <person name="Banfield J.F."/>
        </authorList>
    </citation>
    <scope>NUCLEOTIDE SEQUENCE [LARGE SCALE GENOMIC DNA]</scope>
</reference>
<evidence type="ECO:0000313" key="2">
    <source>
        <dbReference type="EMBL" id="OGM03116.1"/>
    </source>
</evidence>
<dbReference type="AlphaFoldDB" id="A0A1F7WJW0"/>
<dbReference type="InterPro" id="IPR013216">
    <property type="entry name" value="Methyltransf_11"/>
</dbReference>
<comment type="caution">
    <text evidence="2">The sequence shown here is derived from an EMBL/GenBank/DDBJ whole genome shotgun (WGS) entry which is preliminary data.</text>
</comment>
<dbReference type="SUPFAM" id="SSF53335">
    <property type="entry name" value="S-adenosyl-L-methionine-dependent methyltransferases"/>
    <property type="match status" value="1"/>
</dbReference>
<dbReference type="STRING" id="1802471.A2115_03435"/>
<organism evidence="2 3">
    <name type="scientific">Candidatus Woesebacteria bacterium GWA1_41_8</name>
    <dbReference type="NCBI Taxonomy" id="1802471"/>
    <lineage>
        <taxon>Bacteria</taxon>
        <taxon>Candidatus Woeseibacteriota</taxon>
    </lineage>
</organism>
<dbReference type="EMBL" id="MGFJ01000006">
    <property type="protein sequence ID" value="OGM03116.1"/>
    <property type="molecule type" value="Genomic_DNA"/>
</dbReference>
<dbReference type="InterPro" id="IPR029063">
    <property type="entry name" value="SAM-dependent_MTases_sf"/>
</dbReference>
<protein>
    <recommendedName>
        <fullName evidence="1">Methyltransferase type 11 domain-containing protein</fullName>
    </recommendedName>
</protein>
<accession>A0A1F7WJW0</accession>